<dbReference type="Gene3D" id="3.40.50.300">
    <property type="entry name" value="P-loop containing nucleotide triphosphate hydrolases"/>
    <property type="match status" value="1"/>
</dbReference>
<dbReference type="InParanoid" id="A0A194XAD5"/>
<organism evidence="1 2">
    <name type="scientific">Mollisia scopiformis</name>
    <name type="common">Conifer needle endophyte fungus</name>
    <name type="synonym">Phialocephala scopiformis</name>
    <dbReference type="NCBI Taxonomy" id="149040"/>
    <lineage>
        <taxon>Eukaryota</taxon>
        <taxon>Fungi</taxon>
        <taxon>Dikarya</taxon>
        <taxon>Ascomycota</taxon>
        <taxon>Pezizomycotina</taxon>
        <taxon>Leotiomycetes</taxon>
        <taxon>Helotiales</taxon>
        <taxon>Mollisiaceae</taxon>
        <taxon>Mollisia</taxon>
    </lineage>
</organism>
<dbReference type="EMBL" id="KQ947415">
    <property type="protein sequence ID" value="KUJ16727.1"/>
    <property type="molecule type" value="Genomic_DNA"/>
</dbReference>
<name>A0A194XAD5_MOLSC</name>
<dbReference type="Proteomes" id="UP000070700">
    <property type="component" value="Unassembled WGS sequence"/>
</dbReference>
<reference evidence="1 2" key="1">
    <citation type="submission" date="2015-10" db="EMBL/GenBank/DDBJ databases">
        <title>Full genome of DAOMC 229536 Phialocephala scopiformis, a fungal endophyte of spruce producing the potent anti-insectan compound rugulosin.</title>
        <authorList>
            <consortium name="DOE Joint Genome Institute"/>
            <person name="Walker A.K."/>
            <person name="Frasz S.L."/>
            <person name="Seifert K.A."/>
            <person name="Miller J.D."/>
            <person name="Mondo S.J."/>
            <person name="Labutti K."/>
            <person name="Lipzen A."/>
            <person name="Dockter R."/>
            <person name="Kennedy M."/>
            <person name="Grigoriev I.V."/>
            <person name="Spatafora J.W."/>
        </authorList>
    </citation>
    <scope>NUCLEOTIDE SEQUENCE [LARGE SCALE GENOMIC DNA]</scope>
    <source>
        <strain evidence="1 2">CBS 120377</strain>
    </source>
</reference>
<accession>A0A194XAD5</accession>
<evidence type="ECO:0000313" key="2">
    <source>
        <dbReference type="Proteomes" id="UP000070700"/>
    </source>
</evidence>
<dbReference type="KEGG" id="psco:LY89DRAFT_669190"/>
<sequence length="202" mass="21638">MAFRPERATRPAVYIAARTQAIGRARRHGQTRPVFVYNLLTAGTIDVDYLGGCGARLFITISSSLYGTSSFEGGGGYGGGNGGVVVVVVGKKDPAGPVPNVSIYDVQSAENGAEAAEPFDRAGVTLLPEQRRALEWMILQERKPRPFKQEQIVEAWLFITISSRLYGNSCWKGGSGGYGGGNGGVWRRFDGRGANEPSSHGR</sequence>
<dbReference type="RefSeq" id="XP_018071082.1">
    <property type="nucleotide sequence ID" value="XM_018213076.1"/>
</dbReference>
<gene>
    <name evidence="1" type="ORF">LY89DRAFT_669190</name>
</gene>
<proteinExistence type="predicted"/>
<dbReference type="OrthoDB" id="423221at2759"/>
<dbReference type="AlphaFoldDB" id="A0A194XAD5"/>
<evidence type="ECO:0000313" key="1">
    <source>
        <dbReference type="EMBL" id="KUJ16727.1"/>
    </source>
</evidence>
<dbReference type="SUPFAM" id="SSF52540">
    <property type="entry name" value="P-loop containing nucleoside triphosphate hydrolases"/>
    <property type="match status" value="1"/>
</dbReference>
<keyword evidence="2" id="KW-1185">Reference proteome</keyword>
<dbReference type="GeneID" id="28822802"/>
<dbReference type="InterPro" id="IPR027417">
    <property type="entry name" value="P-loop_NTPase"/>
</dbReference>
<protein>
    <submittedName>
        <fullName evidence="1">Uncharacterized protein</fullName>
    </submittedName>
</protein>